<comment type="caution">
    <text evidence="1">The sequence shown here is derived from an EMBL/GenBank/DDBJ whole genome shotgun (WGS) entry which is preliminary data.</text>
</comment>
<reference evidence="1" key="1">
    <citation type="journal article" date="2021" name="Genome Biol. Evol.">
        <title>A High-Quality Reference Genome for a Parasitic Bivalve with Doubly Uniparental Inheritance (Bivalvia: Unionida).</title>
        <authorList>
            <person name="Smith C.H."/>
        </authorList>
    </citation>
    <scope>NUCLEOTIDE SEQUENCE</scope>
    <source>
        <strain evidence="1">CHS0354</strain>
    </source>
</reference>
<reference evidence="1" key="2">
    <citation type="journal article" date="2021" name="Genome Biol. Evol.">
        <title>Developing a high-quality reference genome for a parasitic bivalve with doubly uniparental inheritance (Bivalvia: Unionida).</title>
        <authorList>
            <person name="Smith C.H."/>
        </authorList>
    </citation>
    <scope>NUCLEOTIDE SEQUENCE</scope>
    <source>
        <strain evidence="1">CHS0354</strain>
        <tissue evidence="1">Mantle</tissue>
    </source>
</reference>
<dbReference type="EMBL" id="JAEAOA010002353">
    <property type="protein sequence ID" value="KAK3612630.1"/>
    <property type="molecule type" value="Genomic_DNA"/>
</dbReference>
<accession>A0AAE0WHV9</accession>
<evidence type="ECO:0000313" key="1">
    <source>
        <dbReference type="EMBL" id="KAK3612630.1"/>
    </source>
</evidence>
<evidence type="ECO:0000313" key="2">
    <source>
        <dbReference type="Proteomes" id="UP001195483"/>
    </source>
</evidence>
<gene>
    <name evidence="1" type="ORF">CHS0354_042142</name>
</gene>
<name>A0AAE0WHV9_9BIVA</name>
<sequence>MKVTIPDYRLKPDYTLKLDCPLKSDYPLQPDYTLKSEFPPKPDYPLKLDYPVNQTILKSDIPLKSDNALNSDCPLKLDYSQPSDRTLPLCCYNLISFPRNITTIFHFMRLYNNKPEDKKLEGNDWRVVKIGVKWSDAKEIELHMVVGKERGAGFAATLHALLQDLIHCSYQKNKLPHSIGECLTEAN</sequence>
<proteinExistence type="predicted"/>
<reference evidence="1" key="3">
    <citation type="submission" date="2023-05" db="EMBL/GenBank/DDBJ databases">
        <authorList>
            <person name="Smith C.H."/>
        </authorList>
    </citation>
    <scope>NUCLEOTIDE SEQUENCE</scope>
    <source>
        <strain evidence="1">CHS0354</strain>
        <tissue evidence="1">Mantle</tissue>
    </source>
</reference>
<dbReference type="Proteomes" id="UP001195483">
    <property type="component" value="Unassembled WGS sequence"/>
</dbReference>
<protein>
    <submittedName>
        <fullName evidence="1">Uncharacterized protein</fullName>
    </submittedName>
</protein>
<organism evidence="1 2">
    <name type="scientific">Potamilus streckersoni</name>
    <dbReference type="NCBI Taxonomy" id="2493646"/>
    <lineage>
        <taxon>Eukaryota</taxon>
        <taxon>Metazoa</taxon>
        <taxon>Spiralia</taxon>
        <taxon>Lophotrochozoa</taxon>
        <taxon>Mollusca</taxon>
        <taxon>Bivalvia</taxon>
        <taxon>Autobranchia</taxon>
        <taxon>Heteroconchia</taxon>
        <taxon>Palaeoheterodonta</taxon>
        <taxon>Unionida</taxon>
        <taxon>Unionoidea</taxon>
        <taxon>Unionidae</taxon>
        <taxon>Ambleminae</taxon>
        <taxon>Lampsilini</taxon>
        <taxon>Potamilus</taxon>
    </lineage>
</organism>
<dbReference type="AlphaFoldDB" id="A0AAE0WHV9"/>
<keyword evidence="2" id="KW-1185">Reference proteome</keyword>